<dbReference type="InterPro" id="IPR051609">
    <property type="entry name" value="NmrA/Isoflavone_reductase-like"/>
</dbReference>
<dbReference type="PANTHER" id="PTHR47706">
    <property type="entry name" value="NMRA-LIKE FAMILY PROTEIN"/>
    <property type="match status" value="1"/>
</dbReference>
<dbReference type="Pfam" id="PF05368">
    <property type="entry name" value="NmrA"/>
    <property type="match status" value="1"/>
</dbReference>
<dbReference type="Gene3D" id="3.90.25.10">
    <property type="entry name" value="UDP-galactose 4-epimerase, domain 1"/>
    <property type="match status" value="1"/>
</dbReference>
<comment type="caution">
    <text evidence="4">The sequence shown here is derived from an EMBL/GenBank/DDBJ whole genome shotgun (WGS) entry which is preliminary data.</text>
</comment>
<dbReference type="AlphaFoldDB" id="A0A9X0DRL0"/>
<name>A0A9X0DRL0_9HELO</name>
<sequence length="325" mass="35644">MSKQTVLLIGATGETGASILNGLLELGTFEVTALVRPASAEKPDVKSLTARGVKILVADIGSPVEDLVPAITGTDVLISAIGGVAQLAQMNLVTAAKKAGVKRFVPCDFASVAPPGGVMVLRDEKEEVHKHIRKLFLGYTFIDVGFWYQLSFPRLPSGKTDGAIFPGMEVPLHGDGKVPNLVTDIRDIGKFVARIVNDERTLNKYVYGWGDILTDSQIYDVMEEVSGEKLDRVYIPNEETEAKAQQLAELFAKDASNIQIRFGVMSAQYSYSKYVRGDNTPEYAKYLGYLDARELYPDLKPTTFKEFVVDLLDGKVPRPYAKMSL</sequence>
<dbReference type="EMBL" id="JAPEIS010000001">
    <property type="protein sequence ID" value="KAJ8071882.1"/>
    <property type="molecule type" value="Genomic_DNA"/>
</dbReference>
<proteinExistence type="predicted"/>
<dbReference type="PANTHER" id="PTHR47706:SF9">
    <property type="entry name" value="NMRA-LIKE DOMAIN-CONTAINING PROTEIN-RELATED"/>
    <property type="match status" value="1"/>
</dbReference>
<dbReference type="Gene3D" id="3.40.50.720">
    <property type="entry name" value="NAD(P)-binding Rossmann-like Domain"/>
    <property type="match status" value="1"/>
</dbReference>
<evidence type="ECO:0000256" key="2">
    <source>
        <dbReference type="ARBA" id="ARBA00023002"/>
    </source>
</evidence>
<dbReference type="OrthoDB" id="419598at2759"/>
<keyword evidence="2" id="KW-0560">Oxidoreductase</keyword>
<dbReference type="InterPro" id="IPR008030">
    <property type="entry name" value="NmrA-like"/>
</dbReference>
<dbReference type="SUPFAM" id="SSF51735">
    <property type="entry name" value="NAD(P)-binding Rossmann-fold domains"/>
    <property type="match status" value="1"/>
</dbReference>
<dbReference type="GO" id="GO:0016491">
    <property type="term" value="F:oxidoreductase activity"/>
    <property type="evidence" value="ECO:0007669"/>
    <property type="project" value="UniProtKB-KW"/>
</dbReference>
<protein>
    <recommendedName>
        <fullName evidence="3">NmrA-like domain-containing protein</fullName>
    </recommendedName>
</protein>
<evidence type="ECO:0000259" key="3">
    <source>
        <dbReference type="Pfam" id="PF05368"/>
    </source>
</evidence>
<feature type="domain" description="NmrA-like" evidence="3">
    <location>
        <begin position="3"/>
        <end position="307"/>
    </location>
</feature>
<dbReference type="InterPro" id="IPR045312">
    <property type="entry name" value="PCBER-like"/>
</dbReference>
<keyword evidence="5" id="KW-1185">Reference proteome</keyword>
<evidence type="ECO:0000256" key="1">
    <source>
        <dbReference type="ARBA" id="ARBA00022857"/>
    </source>
</evidence>
<organism evidence="4 5">
    <name type="scientific">Sclerotinia nivalis</name>
    <dbReference type="NCBI Taxonomy" id="352851"/>
    <lineage>
        <taxon>Eukaryota</taxon>
        <taxon>Fungi</taxon>
        <taxon>Dikarya</taxon>
        <taxon>Ascomycota</taxon>
        <taxon>Pezizomycotina</taxon>
        <taxon>Leotiomycetes</taxon>
        <taxon>Helotiales</taxon>
        <taxon>Sclerotiniaceae</taxon>
        <taxon>Sclerotinia</taxon>
    </lineage>
</organism>
<evidence type="ECO:0000313" key="4">
    <source>
        <dbReference type="EMBL" id="KAJ8071882.1"/>
    </source>
</evidence>
<accession>A0A9X0DRL0</accession>
<reference evidence="4" key="1">
    <citation type="submission" date="2022-11" db="EMBL/GenBank/DDBJ databases">
        <title>Genome Resource of Sclerotinia nivalis Strain SnTB1, a Plant Pathogen Isolated from American Ginseng.</title>
        <authorList>
            <person name="Fan S."/>
        </authorList>
    </citation>
    <scope>NUCLEOTIDE SEQUENCE</scope>
    <source>
        <strain evidence="4">SnTB1</strain>
    </source>
</reference>
<dbReference type="Proteomes" id="UP001152300">
    <property type="component" value="Unassembled WGS sequence"/>
</dbReference>
<keyword evidence="1" id="KW-0521">NADP</keyword>
<gene>
    <name evidence="4" type="ORF">OCU04_002190</name>
</gene>
<dbReference type="CDD" id="cd05259">
    <property type="entry name" value="PCBER_SDR_a"/>
    <property type="match status" value="1"/>
</dbReference>
<evidence type="ECO:0000313" key="5">
    <source>
        <dbReference type="Proteomes" id="UP001152300"/>
    </source>
</evidence>
<dbReference type="InterPro" id="IPR036291">
    <property type="entry name" value="NAD(P)-bd_dom_sf"/>
</dbReference>